<comment type="caution">
    <text evidence="9">The sequence shown here is derived from an EMBL/GenBank/DDBJ whole genome shotgun (WGS) entry which is preliminary data.</text>
</comment>
<sequence>MQGFEEEKATCEKVDSSNTVCSRVQAIFTWDIEKHNYDFKSGLRSVHWLATVEAIKGQFGFLSYEAEEGRKLFFHTSEVKSGNHLQVGDRVEFVVVYNQRTKKYAACSVVKVGESQPTQRPERLVSRLRTLSTEDSGPRIIIVRQPRGPDGTNGFASRGGEANSSATLLEETEDATEYEEGRGRRKFSRRSRSQARRNGSH</sequence>
<evidence type="ECO:0000256" key="3">
    <source>
        <dbReference type="ARBA" id="ARBA00022737"/>
    </source>
</evidence>
<evidence type="ECO:0000256" key="4">
    <source>
        <dbReference type="ARBA" id="ARBA00022884"/>
    </source>
</evidence>
<dbReference type="InterPro" id="IPR002059">
    <property type="entry name" value="CSP_DNA-bd"/>
</dbReference>
<dbReference type="Proteomes" id="UP000821866">
    <property type="component" value="Chromosome 3"/>
</dbReference>
<accession>A0A9J6EA54</accession>
<dbReference type="InterPro" id="IPR011129">
    <property type="entry name" value="CSD"/>
</dbReference>
<evidence type="ECO:0000313" key="10">
    <source>
        <dbReference type="Proteomes" id="UP000821866"/>
    </source>
</evidence>
<reference evidence="9" key="2">
    <citation type="submission" date="2021-09" db="EMBL/GenBank/DDBJ databases">
        <authorList>
            <person name="Jia N."/>
            <person name="Wang J."/>
            <person name="Shi W."/>
            <person name="Du L."/>
            <person name="Sun Y."/>
            <person name="Zhan W."/>
            <person name="Jiang J."/>
            <person name="Wang Q."/>
            <person name="Zhang B."/>
            <person name="Ji P."/>
            <person name="Sakyi L.B."/>
            <person name="Cui X."/>
            <person name="Yuan T."/>
            <person name="Jiang B."/>
            <person name="Yang W."/>
            <person name="Lam T.T.-Y."/>
            <person name="Chang Q."/>
            <person name="Ding S."/>
            <person name="Wang X."/>
            <person name="Zhu J."/>
            <person name="Ruan X."/>
            <person name="Zhao L."/>
            <person name="Wei J."/>
            <person name="Que T."/>
            <person name="Du C."/>
            <person name="Cheng J."/>
            <person name="Dai P."/>
            <person name="Han X."/>
            <person name="Huang E."/>
            <person name="Gao Y."/>
            <person name="Liu J."/>
            <person name="Shao H."/>
            <person name="Ye R."/>
            <person name="Li L."/>
            <person name="Wei W."/>
            <person name="Wang X."/>
            <person name="Wang C."/>
            <person name="Huo Q."/>
            <person name="Li W."/>
            <person name="Guo W."/>
            <person name="Chen H."/>
            <person name="Chen S."/>
            <person name="Zhou L."/>
            <person name="Zhou L."/>
            <person name="Ni X."/>
            <person name="Tian J."/>
            <person name="Zhou Y."/>
            <person name="Sheng Y."/>
            <person name="Liu T."/>
            <person name="Pan Y."/>
            <person name="Xia L."/>
            <person name="Li J."/>
            <person name="Zhao F."/>
            <person name="Cao W."/>
        </authorList>
    </citation>
    <scope>NUCLEOTIDE SEQUENCE</scope>
    <source>
        <strain evidence="9">Rmic-2018</strain>
        <tissue evidence="9">Larvae</tissue>
    </source>
</reference>
<comment type="similarity">
    <text evidence="5">Belongs to the UNR family.</text>
</comment>
<dbReference type="SUPFAM" id="SSF50249">
    <property type="entry name" value="Nucleic acid-binding proteins"/>
    <property type="match status" value="1"/>
</dbReference>
<evidence type="ECO:0008006" key="11">
    <source>
        <dbReference type="Google" id="ProtNLM"/>
    </source>
</evidence>
<dbReference type="SMART" id="SM00357">
    <property type="entry name" value="CSP"/>
    <property type="match status" value="1"/>
</dbReference>
<name>A0A9J6EA54_RHIMP</name>
<keyword evidence="4" id="KW-0694">RNA-binding</keyword>
<organism evidence="9 10">
    <name type="scientific">Rhipicephalus microplus</name>
    <name type="common">Cattle tick</name>
    <name type="synonym">Boophilus microplus</name>
    <dbReference type="NCBI Taxonomy" id="6941"/>
    <lineage>
        <taxon>Eukaryota</taxon>
        <taxon>Metazoa</taxon>
        <taxon>Ecdysozoa</taxon>
        <taxon>Arthropoda</taxon>
        <taxon>Chelicerata</taxon>
        <taxon>Arachnida</taxon>
        <taxon>Acari</taxon>
        <taxon>Parasitiformes</taxon>
        <taxon>Ixodida</taxon>
        <taxon>Ixodoidea</taxon>
        <taxon>Ixodidae</taxon>
        <taxon>Rhipicephalinae</taxon>
        <taxon>Rhipicephalus</taxon>
        <taxon>Boophilus</taxon>
    </lineage>
</organism>
<keyword evidence="3" id="KW-0677">Repeat</keyword>
<dbReference type="PROSITE" id="PS51857">
    <property type="entry name" value="CSD_2"/>
    <property type="match status" value="1"/>
</dbReference>
<feature type="region of interest" description="Disordered" evidence="6">
    <location>
        <begin position="144"/>
        <end position="201"/>
    </location>
</feature>
<dbReference type="Gene3D" id="2.40.50.140">
    <property type="entry name" value="Nucleic acid-binding proteins"/>
    <property type="match status" value="1"/>
</dbReference>
<feature type="compositionally biased region" description="Basic residues" evidence="6">
    <location>
        <begin position="183"/>
        <end position="201"/>
    </location>
</feature>
<gene>
    <name evidence="9" type="ORF">HPB51_012425</name>
</gene>
<dbReference type="Pfam" id="PF12901">
    <property type="entry name" value="SUZ-C"/>
    <property type="match status" value="1"/>
</dbReference>
<dbReference type="InterPro" id="IPR024642">
    <property type="entry name" value="SUZ-C"/>
</dbReference>
<evidence type="ECO:0000256" key="6">
    <source>
        <dbReference type="SAM" id="MobiDB-lite"/>
    </source>
</evidence>
<evidence type="ECO:0000256" key="1">
    <source>
        <dbReference type="ARBA" id="ARBA00004496"/>
    </source>
</evidence>
<feature type="domain" description="CSD" evidence="7">
    <location>
        <begin position="47"/>
        <end position="111"/>
    </location>
</feature>
<feature type="domain" description="SUZ-C" evidence="8">
    <location>
        <begin position="119"/>
        <end position="159"/>
    </location>
</feature>
<reference evidence="9" key="1">
    <citation type="journal article" date="2020" name="Cell">
        <title>Large-Scale Comparative Analyses of Tick Genomes Elucidate Their Genetic Diversity and Vector Capacities.</title>
        <authorList>
            <consortium name="Tick Genome and Microbiome Consortium (TIGMIC)"/>
            <person name="Jia N."/>
            <person name="Wang J."/>
            <person name="Shi W."/>
            <person name="Du L."/>
            <person name="Sun Y."/>
            <person name="Zhan W."/>
            <person name="Jiang J.F."/>
            <person name="Wang Q."/>
            <person name="Zhang B."/>
            <person name="Ji P."/>
            <person name="Bell-Sakyi L."/>
            <person name="Cui X.M."/>
            <person name="Yuan T.T."/>
            <person name="Jiang B.G."/>
            <person name="Yang W.F."/>
            <person name="Lam T.T."/>
            <person name="Chang Q.C."/>
            <person name="Ding S.J."/>
            <person name="Wang X.J."/>
            <person name="Zhu J.G."/>
            <person name="Ruan X.D."/>
            <person name="Zhao L."/>
            <person name="Wei J.T."/>
            <person name="Ye R.Z."/>
            <person name="Que T.C."/>
            <person name="Du C.H."/>
            <person name="Zhou Y.H."/>
            <person name="Cheng J.X."/>
            <person name="Dai P.F."/>
            <person name="Guo W.B."/>
            <person name="Han X.H."/>
            <person name="Huang E.J."/>
            <person name="Li L.F."/>
            <person name="Wei W."/>
            <person name="Gao Y.C."/>
            <person name="Liu J.Z."/>
            <person name="Shao H.Z."/>
            <person name="Wang X."/>
            <person name="Wang C.C."/>
            <person name="Yang T.C."/>
            <person name="Huo Q.B."/>
            <person name="Li W."/>
            <person name="Chen H.Y."/>
            <person name="Chen S.E."/>
            <person name="Zhou L.G."/>
            <person name="Ni X.B."/>
            <person name="Tian J.H."/>
            <person name="Sheng Y."/>
            <person name="Liu T."/>
            <person name="Pan Y.S."/>
            <person name="Xia L.Y."/>
            <person name="Li J."/>
            <person name="Zhao F."/>
            <person name="Cao W.C."/>
        </authorList>
    </citation>
    <scope>NUCLEOTIDE SEQUENCE</scope>
    <source>
        <strain evidence="9">Rmic-2018</strain>
    </source>
</reference>
<dbReference type="InterPro" id="IPR012340">
    <property type="entry name" value="NA-bd_OB-fold"/>
</dbReference>
<dbReference type="Pfam" id="PF00313">
    <property type="entry name" value="CSD"/>
    <property type="match status" value="1"/>
</dbReference>
<comment type="subcellular location">
    <subcellularLocation>
        <location evidence="1">Cytoplasm</location>
    </subcellularLocation>
</comment>
<dbReference type="PROSITE" id="PS51938">
    <property type="entry name" value="SUZ_C"/>
    <property type="match status" value="1"/>
</dbReference>
<dbReference type="VEuPathDB" id="VectorBase:LOC119185520"/>
<dbReference type="AlphaFoldDB" id="A0A9J6EA54"/>
<evidence type="ECO:0000256" key="5">
    <source>
        <dbReference type="ARBA" id="ARBA00044751"/>
    </source>
</evidence>
<dbReference type="EMBL" id="JABSTU010000005">
    <property type="protein sequence ID" value="KAH8030957.1"/>
    <property type="molecule type" value="Genomic_DNA"/>
</dbReference>
<evidence type="ECO:0000313" key="9">
    <source>
        <dbReference type="EMBL" id="KAH8030957.1"/>
    </source>
</evidence>
<evidence type="ECO:0000259" key="8">
    <source>
        <dbReference type="PROSITE" id="PS51938"/>
    </source>
</evidence>
<evidence type="ECO:0000256" key="2">
    <source>
        <dbReference type="ARBA" id="ARBA00022490"/>
    </source>
</evidence>
<dbReference type="PANTHER" id="PTHR12913">
    <property type="entry name" value="UNR PROTEIN N-RAS UPSTREAM GENE PROTEIN"/>
    <property type="match status" value="1"/>
</dbReference>
<keyword evidence="2" id="KW-0963">Cytoplasm</keyword>
<proteinExistence type="inferred from homology"/>
<keyword evidence="10" id="KW-1185">Reference proteome</keyword>
<dbReference type="GO" id="GO:0003723">
    <property type="term" value="F:RNA binding"/>
    <property type="evidence" value="ECO:0007669"/>
    <property type="project" value="UniProtKB-KW"/>
</dbReference>
<dbReference type="GO" id="GO:0005737">
    <property type="term" value="C:cytoplasm"/>
    <property type="evidence" value="ECO:0007669"/>
    <property type="project" value="UniProtKB-SubCell"/>
</dbReference>
<protein>
    <recommendedName>
        <fullName evidence="11">CSD domain-containing protein</fullName>
    </recommendedName>
</protein>
<evidence type="ECO:0000259" key="7">
    <source>
        <dbReference type="PROSITE" id="PS51857"/>
    </source>
</evidence>
<dbReference type="PANTHER" id="PTHR12913:SF1">
    <property type="entry name" value="COLD SHOCK DOMAIN-CONTAINING PROTEIN E1"/>
    <property type="match status" value="1"/>
</dbReference>